<proteinExistence type="predicted"/>
<reference evidence="1 2" key="1">
    <citation type="journal article" date="2019" name="Int. J. Syst. Evol. Microbiol.">
        <title>The Global Catalogue of Microorganisms (GCM) 10K type strain sequencing project: providing services to taxonomists for standard genome sequencing and annotation.</title>
        <authorList>
            <consortium name="The Broad Institute Genomics Platform"/>
            <consortium name="The Broad Institute Genome Sequencing Center for Infectious Disease"/>
            <person name="Wu L."/>
            <person name="Ma J."/>
        </authorList>
    </citation>
    <scope>NUCLEOTIDE SEQUENCE [LARGE SCALE GENOMIC DNA]</scope>
    <source>
        <strain evidence="1 2">Y73</strain>
    </source>
</reference>
<dbReference type="RefSeq" id="WP_379765024.1">
    <property type="nucleotide sequence ID" value="NZ_JBHSXI010000001.1"/>
</dbReference>
<evidence type="ECO:0000313" key="2">
    <source>
        <dbReference type="Proteomes" id="UP001596333"/>
    </source>
</evidence>
<organism evidence="1 2">
    <name type="scientific">Halorubrum trueperi</name>
    <dbReference type="NCBI Taxonomy" id="2004704"/>
    <lineage>
        <taxon>Archaea</taxon>
        <taxon>Methanobacteriati</taxon>
        <taxon>Methanobacteriota</taxon>
        <taxon>Stenosarchaea group</taxon>
        <taxon>Halobacteria</taxon>
        <taxon>Halobacteriales</taxon>
        <taxon>Haloferacaceae</taxon>
        <taxon>Halorubrum</taxon>
    </lineage>
</organism>
<keyword evidence="2" id="KW-1185">Reference proteome</keyword>
<accession>A0ABD5UG30</accession>
<dbReference type="AlphaFoldDB" id="A0ABD5UG30"/>
<sequence length="259" mass="26900">MLTTILTGGVATVAGCNDTGGASDPSRGALSSVSVEGTTLAVEFESETDATQLAVLAPSGEAFADRELTPGASRETIPLGTSYPPGTYTIQLVDGDSVMAAVEQPIRPDIAITDLQLARNHPDEMYEGAGDLTVSTEVIVGLENTGSGPEQITALQFSGDIPNPTPDDLSGSGIAAPEEPVRFGKPTIEPGESLTIYSRSLPFSPNSSGVECTPEGTDGQFTTTLTSSVTGEETERTYTVTYRGDSLSECQIAIEERDS</sequence>
<dbReference type="Proteomes" id="UP001596333">
    <property type="component" value="Unassembled WGS sequence"/>
</dbReference>
<gene>
    <name evidence="1" type="ORF">ACFQEY_04055</name>
</gene>
<protein>
    <submittedName>
        <fullName evidence="1">Uncharacterized protein</fullName>
    </submittedName>
</protein>
<evidence type="ECO:0000313" key="1">
    <source>
        <dbReference type="EMBL" id="MFC6888228.1"/>
    </source>
</evidence>
<name>A0ABD5UG30_9EURY</name>
<dbReference type="EMBL" id="JBHSXI010000001">
    <property type="protein sequence ID" value="MFC6888228.1"/>
    <property type="molecule type" value="Genomic_DNA"/>
</dbReference>
<comment type="caution">
    <text evidence="1">The sequence shown here is derived from an EMBL/GenBank/DDBJ whole genome shotgun (WGS) entry which is preliminary data.</text>
</comment>